<evidence type="ECO:0000256" key="4">
    <source>
        <dbReference type="ARBA" id="ARBA00023136"/>
    </source>
</evidence>
<dbReference type="InterPro" id="IPR050846">
    <property type="entry name" value="TLCD"/>
</dbReference>
<proteinExistence type="predicted"/>
<keyword evidence="4 5" id="KW-0472">Membrane</keyword>
<dbReference type="GO" id="GO:0055088">
    <property type="term" value="P:lipid homeostasis"/>
    <property type="evidence" value="ECO:0007669"/>
    <property type="project" value="TreeGrafter"/>
</dbReference>
<evidence type="ECO:0000256" key="5">
    <source>
        <dbReference type="PROSITE-ProRule" id="PRU00205"/>
    </source>
</evidence>
<feature type="transmembrane region" description="Helical" evidence="6">
    <location>
        <begin position="170"/>
        <end position="190"/>
    </location>
</feature>
<protein>
    <recommendedName>
        <fullName evidence="7">TLC domain-containing protein</fullName>
    </recommendedName>
</protein>
<feature type="domain" description="TLC" evidence="7">
    <location>
        <begin position="70"/>
        <end position="275"/>
    </location>
</feature>
<evidence type="ECO:0000256" key="3">
    <source>
        <dbReference type="ARBA" id="ARBA00022989"/>
    </source>
</evidence>
<dbReference type="PROSITE" id="PS50922">
    <property type="entry name" value="TLC"/>
    <property type="match status" value="1"/>
</dbReference>
<evidence type="ECO:0000256" key="6">
    <source>
        <dbReference type="SAM" id="Phobius"/>
    </source>
</evidence>
<dbReference type="GeneID" id="54779042"/>
<comment type="subcellular location">
    <subcellularLocation>
        <location evidence="1">Membrane</location>
        <topology evidence="1">Multi-pass membrane protein</topology>
    </subcellularLocation>
</comment>
<evidence type="ECO:0000259" key="7">
    <source>
        <dbReference type="PROSITE" id="PS50922"/>
    </source>
</evidence>
<dbReference type="EMBL" id="SWFT01000019">
    <property type="protein sequence ID" value="KAA8907702.1"/>
    <property type="molecule type" value="Genomic_DNA"/>
</dbReference>
<keyword evidence="9" id="KW-1185">Reference proteome</keyword>
<dbReference type="GO" id="GO:0016020">
    <property type="term" value="C:membrane"/>
    <property type="evidence" value="ECO:0007669"/>
    <property type="project" value="UniProtKB-SubCell"/>
</dbReference>
<feature type="transmembrane region" description="Helical" evidence="6">
    <location>
        <begin position="242"/>
        <end position="263"/>
    </location>
</feature>
<feature type="transmembrane region" description="Helical" evidence="6">
    <location>
        <begin position="202"/>
        <end position="230"/>
    </location>
</feature>
<feature type="transmembrane region" description="Helical" evidence="6">
    <location>
        <begin position="42"/>
        <end position="61"/>
    </location>
</feature>
<dbReference type="Proteomes" id="UP000449547">
    <property type="component" value="Unassembled WGS sequence"/>
</dbReference>
<dbReference type="RefSeq" id="XP_034014708.1">
    <property type="nucleotide sequence ID" value="XM_034156701.1"/>
</dbReference>
<dbReference type="GO" id="GO:0005783">
    <property type="term" value="C:endoplasmic reticulum"/>
    <property type="evidence" value="ECO:0007669"/>
    <property type="project" value="TreeGrafter"/>
</dbReference>
<accession>A0A642UYA9</accession>
<dbReference type="InterPro" id="IPR006634">
    <property type="entry name" value="TLC-dom"/>
</dbReference>
<comment type="caution">
    <text evidence="8">The sequence shown here is derived from an EMBL/GenBank/DDBJ whole genome shotgun (WGS) entry which is preliminary data.</text>
</comment>
<evidence type="ECO:0000256" key="2">
    <source>
        <dbReference type="ARBA" id="ARBA00022692"/>
    </source>
</evidence>
<dbReference type="OMA" id="MPVYYSH"/>
<dbReference type="SMART" id="SM00724">
    <property type="entry name" value="TLC"/>
    <property type="match status" value="1"/>
</dbReference>
<dbReference type="Pfam" id="PF03798">
    <property type="entry name" value="TRAM_LAG1_CLN8"/>
    <property type="match status" value="1"/>
</dbReference>
<reference evidence="8 9" key="1">
    <citation type="submission" date="2019-07" db="EMBL/GenBank/DDBJ databases">
        <title>Genome assembly of two rare yeast pathogens: Diutina rugosa and Trichomonascus ciferrii.</title>
        <authorList>
            <person name="Mixao V."/>
            <person name="Saus E."/>
            <person name="Hansen A."/>
            <person name="Lass-Flor C."/>
            <person name="Gabaldon T."/>
        </authorList>
    </citation>
    <scope>NUCLEOTIDE SEQUENCE [LARGE SCALE GENOMIC DNA]</scope>
    <source>
        <strain evidence="8 9">CBS 613</strain>
    </source>
</reference>
<dbReference type="PANTHER" id="PTHR13439:SF0">
    <property type="entry name" value="TOPOISOMERASE I DAMAGE AFFECTED PROTEIN 4"/>
    <property type="match status" value="1"/>
</dbReference>
<gene>
    <name evidence="8" type="ORF">DIURU_000389</name>
</gene>
<evidence type="ECO:0000313" key="9">
    <source>
        <dbReference type="Proteomes" id="UP000449547"/>
    </source>
</evidence>
<feature type="transmembrane region" description="Helical" evidence="6">
    <location>
        <begin position="143"/>
        <end position="164"/>
    </location>
</feature>
<feature type="transmembrane region" description="Helical" evidence="6">
    <location>
        <begin position="118"/>
        <end position="136"/>
    </location>
</feature>
<keyword evidence="2 5" id="KW-0812">Transmembrane</keyword>
<evidence type="ECO:0000256" key="1">
    <source>
        <dbReference type="ARBA" id="ARBA00004141"/>
    </source>
</evidence>
<keyword evidence="3 6" id="KW-1133">Transmembrane helix</keyword>
<dbReference type="VEuPathDB" id="FungiDB:DIURU_000389"/>
<dbReference type="OrthoDB" id="10266980at2759"/>
<dbReference type="PANTHER" id="PTHR13439">
    <property type="entry name" value="CT120 PROTEIN"/>
    <property type="match status" value="1"/>
</dbReference>
<dbReference type="AlphaFoldDB" id="A0A642UYA9"/>
<feature type="transmembrane region" description="Helical" evidence="6">
    <location>
        <begin position="73"/>
        <end position="93"/>
    </location>
</feature>
<name>A0A642UYA9_DIURU</name>
<organism evidence="8 9">
    <name type="scientific">Diutina rugosa</name>
    <name type="common">Yeast</name>
    <name type="synonym">Candida rugosa</name>
    <dbReference type="NCBI Taxonomy" id="5481"/>
    <lineage>
        <taxon>Eukaryota</taxon>
        <taxon>Fungi</taxon>
        <taxon>Dikarya</taxon>
        <taxon>Ascomycota</taxon>
        <taxon>Saccharomycotina</taxon>
        <taxon>Pichiomycetes</taxon>
        <taxon>Debaryomycetaceae</taxon>
        <taxon>Diutina</taxon>
    </lineage>
</organism>
<sequence>MPPRLPDWFPVIEHDPFLKYRPFPATTDNNFVRHWHEVAGSFLIYTAVQMVSPYVSSWVFGDNYRKLSKKTRLNFDIHVVSMVQCILSVVALLPTWNHPNWQNRANDPVTSLLGFNDYYGLVSAITTGYFLWDLMVCLVHFKIFGFGFLFHAFAALWVFGASFYPFNAPWIPAFLLFELSTPFVNINWFATRLPAGAIPEWVVVVNGLLLLFTFFSVRIVWGFYSVALLAYDMWQMKHLVPWYLPVMNLGLNLCLDGLNVFWFSKMLAIAYKKLSGSPSKSKQA</sequence>
<evidence type="ECO:0000313" key="8">
    <source>
        <dbReference type="EMBL" id="KAA8907702.1"/>
    </source>
</evidence>